<dbReference type="Gene3D" id="3.40.532.10">
    <property type="entry name" value="Peptidase C12, ubiquitin carboxyl-terminal hydrolase"/>
    <property type="match status" value="1"/>
</dbReference>
<evidence type="ECO:0000256" key="5">
    <source>
        <dbReference type="ARBA" id="ARBA00022801"/>
    </source>
</evidence>
<dbReference type="AlphaFoldDB" id="A0AB34JAC5"/>
<dbReference type="Pfam" id="PF01088">
    <property type="entry name" value="Peptidase_C12"/>
    <property type="match status" value="1"/>
</dbReference>
<keyword evidence="6 7" id="KW-0788">Thiol protease</keyword>
<protein>
    <recommendedName>
        <fullName evidence="8">Ubiquitin carboxyl-terminal hydrolase</fullName>
        <ecNumber evidence="8">3.4.19.12</ecNumber>
    </recommendedName>
</protein>
<dbReference type="Proteomes" id="UP001515480">
    <property type="component" value="Unassembled WGS sequence"/>
</dbReference>
<evidence type="ECO:0000256" key="8">
    <source>
        <dbReference type="RuleBase" id="RU361215"/>
    </source>
</evidence>
<dbReference type="PANTHER" id="PTHR10589:SF17">
    <property type="entry name" value="UBIQUITIN CARBOXYL-TERMINAL HYDROLASE"/>
    <property type="match status" value="1"/>
</dbReference>
<dbReference type="PRINTS" id="PR00707">
    <property type="entry name" value="UBCTHYDRLASE"/>
</dbReference>
<dbReference type="EC" id="3.4.19.12" evidence="8"/>
<dbReference type="GO" id="GO:0006511">
    <property type="term" value="P:ubiquitin-dependent protein catabolic process"/>
    <property type="evidence" value="ECO:0007669"/>
    <property type="project" value="UniProtKB-UniRule"/>
</dbReference>
<dbReference type="GO" id="GO:0016579">
    <property type="term" value="P:protein deubiquitination"/>
    <property type="evidence" value="ECO:0007669"/>
    <property type="project" value="TreeGrafter"/>
</dbReference>
<dbReference type="GO" id="GO:0005737">
    <property type="term" value="C:cytoplasm"/>
    <property type="evidence" value="ECO:0007669"/>
    <property type="project" value="TreeGrafter"/>
</dbReference>
<keyword evidence="4 7" id="KW-0833">Ubl conjugation pathway</keyword>
<accession>A0AB34JAC5</accession>
<keyword evidence="3 7" id="KW-0645">Protease</keyword>
<dbReference type="PANTHER" id="PTHR10589">
    <property type="entry name" value="UBIQUITIN CARBOXYL-TERMINAL HYDROLASE"/>
    <property type="match status" value="1"/>
</dbReference>
<evidence type="ECO:0000259" key="9">
    <source>
        <dbReference type="PROSITE" id="PS52048"/>
    </source>
</evidence>
<evidence type="ECO:0000256" key="3">
    <source>
        <dbReference type="ARBA" id="ARBA00022670"/>
    </source>
</evidence>
<feature type="domain" description="UCH catalytic" evidence="9">
    <location>
        <begin position="5"/>
        <end position="222"/>
    </location>
</feature>
<feature type="site" description="Important for enzyme activity" evidence="7">
    <location>
        <position position="176"/>
    </location>
</feature>
<dbReference type="InterPro" id="IPR036959">
    <property type="entry name" value="Peptidase_C12_UCH_sf"/>
</dbReference>
<keyword evidence="11" id="KW-1185">Reference proteome</keyword>
<dbReference type="PROSITE" id="PS52048">
    <property type="entry name" value="UCH_DOMAIN"/>
    <property type="match status" value="1"/>
</dbReference>
<evidence type="ECO:0000256" key="4">
    <source>
        <dbReference type="ARBA" id="ARBA00022786"/>
    </source>
</evidence>
<dbReference type="SUPFAM" id="SSF54001">
    <property type="entry name" value="Cysteine proteinases"/>
    <property type="match status" value="1"/>
</dbReference>
<evidence type="ECO:0000256" key="2">
    <source>
        <dbReference type="ARBA" id="ARBA00009326"/>
    </source>
</evidence>
<dbReference type="GO" id="GO:0004843">
    <property type="term" value="F:cysteine-type deubiquitinase activity"/>
    <property type="evidence" value="ECO:0007669"/>
    <property type="project" value="UniProtKB-UniRule"/>
</dbReference>
<sequence>MSRESWVGLESNPEVMTQYAHKLGVHEDWCFVDVLGLDDASLRLVPQPCVGAIFLYPYRQCEARKRSLGRCRGAPLPHVWFMKQRVGNACGAVALMHTVMNNLRRTSTPKGFLESFHADTARASAAERADMFAPAVRELHSSLAPRGQTDAPAPTADLDFHFVSLVAVGGRLYELDGNNDGPIECGEVPHPDEFLRAAVRHVAAAYVAPFPDSHFSMMALVPKLPG</sequence>
<feature type="site" description="Transition state stabilizer" evidence="7">
    <location>
        <position position="84"/>
    </location>
</feature>
<gene>
    <name evidence="10" type="ORF">AB1Y20_002873</name>
</gene>
<evidence type="ECO:0000313" key="11">
    <source>
        <dbReference type="Proteomes" id="UP001515480"/>
    </source>
</evidence>
<comment type="catalytic activity">
    <reaction evidence="1 7 8">
        <text>Thiol-dependent hydrolysis of ester, thioester, amide, peptide and isopeptide bonds formed by the C-terminal Gly of ubiquitin (a 76-residue protein attached to proteins as an intracellular targeting signal).</text>
        <dbReference type="EC" id="3.4.19.12"/>
    </reaction>
</comment>
<reference evidence="10 11" key="1">
    <citation type="journal article" date="2024" name="Science">
        <title>Giant polyketide synthase enzymes in the biosynthesis of giant marine polyether toxins.</title>
        <authorList>
            <person name="Fallon T.R."/>
            <person name="Shende V.V."/>
            <person name="Wierzbicki I.H."/>
            <person name="Pendleton A.L."/>
            <person name="Watervoot N.F."/>
            <person name="Auber R.P."/>
            <person name="Gonzalez D.J."/>
            <person name="Wisecaver J.H."/>
            <person name="Moore B.S."/>
        </authorList>
    </citation>
    <scope>NUCLEOTIDE SEQUENCE [LARGE SCALE GENOMIC DNA]</scope>
    <source>
        <strain evidence="10 11">12B1</strain>
    </source>
</reference>
<proteinExistence type="inferred from homology"/>
<organism evidence="10 11">
    <name type="scientific">Prymnesium parvum</name>
    <name type="common">Toxic golden alga</name>
    <dbReference type="NCBI Taxonomy" id="97485"/>
    <lineage>
        <taxon>Eukaryota</taxon>
        <taxon>Haptista</taxon>
        <taxon>Haptophyta</taxon>
        <taxon>Prymnesiophyceae</taxon>
        <taxon>Prymnesiales</taxon>
        <taxon>Prymnesiaceae</taxon>
        <taxon>Prymnesium</taxon>
    </lineage>
</organism>
<evidence type="ECO:0000256" key="6">
    <source>
        <dbReference type="ARBA" id="ARBA00022807"/>
    </source>
</evidence>
<comment type="similarity">
    <text evidence="2 7 8">Belongs to the peptidase C12 family.</text>
</comment>
<dbReference type="EMBL" id="JBGBPQ010000010">
    <property type="protein sequence ID" value="KAL1518585.1"/>
    <property type="molecule type" value="Genomic_DNA"/>
</dbReference>
<name>A0AB34JAC5_PRYPA</name>
<feature type="active site" description="Proton donor" evidence="7">
    <location>
        <position position="161"/>
    </location>
</feature>
<evidence type="ECO:0000313" key="10">
    <source>
        <dbReference type="EMBL" id="KAL1518585.1"/>
    </source>
</evidence>
<keyword evidence="5 7" id="KW-0378">Hydrolase</keyword>
<dbReference type="InterPro" id="IPR038765">
    <property type="entry name" value="Papain-like_cys_pep_sf"/>
</dbReference>
<evidence type="ECO:0000256" key="1">
    <source>
        <dbReference type="ARBA" id="ARBA00000707"/>
    </source>
</evidence>
<evidence type="ECO:0000256" key="7">
    <source>
        <dbReference type="PROSITE-ProRule" id="PRU01393"/>
    </source>
</evidence>
<comment type="caution">
    <text evidence="10">The sequence shown here is derived from an EMBL/GenBank/DDBJ whole genome shotgun (WGS) entry which is preliminary data.</text>
</comment>
<dbReference type="InterPro" id="IPR001578">
    <property type="entry name" value="Peptidase_C12_UCH"/>
</dbReference>
<feature type="active site" description="Nucleophile" evidence="7">
    <location>
        <position position="90"/>
    </location>
</feature>